<keyword evidence="3" id="KW-1185">Reference proteome</keyword>
<evidence type="ECO:0000313" key="2">
    <source>
        <dbReference type="EMBL" id="UXX77846.1"/>
    </source>
</evidence>
<accession>A0ABY6CVB1</accession>
<evidence type="ECO:0000313" key="3">
    <source>
        <dbReference type="Proteomes" id="UP001062165"/>
    </source>
</evidence>
<dbReference type="EMBL" id="CP106735">
    <property type="protein sequence ID" value="UXX77846.1"/>
    <property type="molecule type" value="Genomic_DNA"/>
</dbReference>
<feature type="chain" id="PRO_5045897247" description="PKD domain-containing protein" evidence="1">
    <location>
        <begin position="23"/>
        <end position="510"/>
    </location>
</feature>
<feature type="signal peptide" evidence="1">
    <location>
        <begin position="1"/>
        <end position="22"/>
    </location>
</feature>
<protein>
    <recommendedName>
        <fullName evidence="4">PKD domain-containing protein</fullName>
    </recommendedName>
</protein>
<proteinExistence type="predicted"/>
<organism evidence="2 3">
    <name type="scientific">Reichenbachiella carrageenanivorans</name>
    <dbReference type="NCBI Taxonomy" id="2979869"/>
    <lineage>
        <taxon>Bacteria</taxon>
        <taxon>Pseudomonadati</taxon>
        <taxon>Bacteroidota</taxon>
        <taxon>Cytophagia</taxon>
        <taxon>Cytophagales</taxon>
        <taxon>Reichenbachiellaceae</taxon>
        <taxon>Reichenbachiella</taxon>
    </lineage>
</organism>
<dbReference type="PROSITE" id="PS51257">
    <property type="entry name" value="PROKAR_LIPOPROTEIN"/>
    <property type="match status" value="1"/>
</dbReference>
<dbReference type="Gene3D" id="2.60.120.260">
    <property type="entry name" value="Galactose-binding domain-like"/>
    <property type="match status" value="1"/>
</dbReference>
<dbReference type="SUPFAM" id="SSF49299">
    <property type="entry name" value="PKD domain"/>
    <property type="match status" value="1"/>
</dbReference>
<dbReference type="Proteomes" id="UP001062165">
    <property type="component" value="Chromosome"/>
</dbReference>
<name>A0ABY6CVB1_9BACT</name>
<sequence length="510" mass="54515">MKNILKNIMAATLLIWVVSACDDEYEAPNAGAKHSVVYSAEQSTGNQVQVYGTISFGDASAGILSREWSVEEGVGYIISDDSASTSDMSNIKVIFTEGGTQEVKLHQEFDGDFYVGTNVLNSSYDTIISVTVLDYIKASIKANLLNDDGSLGAELTLSNGAKNQVTASKSVRFTYVSEGGPQQLDWAFDGGTPATVTYTSAQIVDGTADNTDVQYKRMGTYGVQFIASRPRPFGADTVSFTDFIEVIGSTEPVTLDAVTEADDVIALDFSREMDASTIVTTDFSVVIVNGATTINPVVASAALDPDQGNVILVTLEDEMLYNSDDVTVTYTPGALSTLDGVAASAFSEKVDFGASNVLALGGGMETGNWSQVNWNGPAITTQVAEIVTDFSRTGDASLHFKAADGQFAEAINNTDAFAAIEDGKTYRLSYWIYVTSATGTGANNQVGLFLPNNWADQAQTAPYTVTMNQWVYVSLEFSGKSTSTYMYARVLDGAELWVDDIELVAIEARP</sequence>
<keyword evidence="1" id="KW-0732">Signal</keyword>
<evidence type="ECO:0000256" key="1">
    <source>
        <dbReference type="SAM" id="SignalP"/>
    </source>
</evidence>
<dbReference type="InterPro" id="IPR035986">
    <property type="entry name" value="PKD_dom_sf"/>
</dbReference>
<evidence type="ECO:0008006" key="4">
    <source>
        <dbReference type="Google" id="ProtNLM"/>
    </source>
</evidence>
<dbReference type="RefSeq" id="WP_263049593.1">
    <property type="nucleotide sequence ID" value="NZ_CP106735.1"/>
</dbReference>
<reference evidence="2" key="1">
    <citation type="submission" date="2022-10" db="EMBL/GenBank/DDBJ databases">
        <title>Comparative genomics and taxonomic characterization of three novel marine species of genus Reichenbachiella exhibiting antioxidant and polysaccharide degradation activities.</title>
        <authorList>
            <person name="Muhammad N."/>
            <person name="Lee Y.-J."/>
            <person name="Ko J."/>
            <person name="Kim S.-G."/>
        </authorList>
    </citation>
    <scope>NUCLEOTIDE SEQUENCE</scope>
    <source>
        <strain evidence="2">Wsw4-B4</strain>
    </source>
</reference>
<gene>
    <name evidence="2" type="ORF">N7E81_10750</name>
</gene>